<dbReference type="InterPro" id="IPR046985">
    <property type="entry name" value="IP5"/>
</dbReference>
<dbReference type="Gene3D" id="1.10.555.10">
    <property type="entry name" value="Rho GTPase activation protein"/>
    <property type="match status" value="1"/>
</dbReference>
<dbReference type="PANTHER" id="PTHR11200:SF300">
    <property type="entry name" value="TYPE II INOSITOL 1,4,5-TRISPHOSPHATE 5-PHOSPHATASE"/>
    <property type="match status" value="1"/>
</dbReference>
<feature type="region of interest" description="Disordered" evidence="17">
    <location>
        <begin position="297"/>
        <end position="316"/>
    </location>
</feature>
<gene>
    <name evidence="20" type="primary">Inpp5b</name>
    <name evidence="20" type="ORF">GTO95_0008135</name>
</gene>
<evidence type="ECO:0000256" key="9">
    <source>
        <dbReference type="ARBA" id="ARBA00022753"/>
    </source>
</evidence>
<dbReference type="GO" id="GO:0005681">
    <property type="term" value="C:spliceosomal complex"/>
    <property type="evidence" value="ECO:0007669"/>
    <property type="project" value="InterPro"/>
</dbReference>
<dbReference type="InterPro" id="IPR025086">
    <property type="entry name" value="SDE2/SF3A3_SAP"/>
</dbReference>
<dbReference type="InterPro" id="IPR000300">
    <property type="entry name" value="IPPc"/>
</dbReference>
<feature type="non-terminal residue" evidence="20">
    <location>
        <position position="1459"/>
    </location>
</feature>
<comment type="similarity">
    <text evidence="5">Belongs to the SF3A3 family.</text>
</comment>
<dbReference type="PROSITE" id="PS50171">
    <property type="entry name" value="ZF_MATRIN"/>
    <property type="match status" value="1"/>
</dbReference>
<dbReference type="InterPro" id="IPR008936">
    <property type="entry name" value="Rho_GTPase_activation_prot"/>
</dbReference>
<evidence type="ECO:0000256" key="2">
    <source>
        <dbReference type="ARBA" id="ARBA00004146"/>
    </source>
</evidence>
<dbReference type="PANTHER" id="PTHR11200">
    <property type="entry name" value="INOSITOL 5-PHOSPHATASE"/>
    <property type="match status" value="1"/>
</dbReference>
<dbReference type="InterPro" id="IPR048869">
    <property type="entry name" value="OCRL-1_2_ASH"/>
</dbReference>
<dbReference type="Gene3D" id="2.60.40.10">
    <property type="entry name" value="Immunoglobulins"/>
    <property type="match status" value="1"/>
</dbReference>
<sequence>METILEQQRRYHEEKERLMDAKTKEMLHKKTTLRDQINSDHRTRAMLDRYMEVSANLRDSYEDKDGMRKEELNAISGPNEFAEFYNRLKQIKEFHRKHPNEICVPMSVEFEELMKARENPSEEAQNLVEFTDEEGYGRYLDLHDCYLKYINLKGAEKIEYITYLSTFDQLFDIAKERKNAEYKKYLEMLLEYLQDYTDRVKPLLDQNELFNKILNEFEKKWENGTFPGWPKETSSALTHAGAHLDLSAFSSWEELASLGLDRLKSALMALGLKCGGTLEERAQRLFGTKGMSLESLDPSLFAKNPKSKGPKKDTERNKEIGFLEAQIYEYVEILGEQRQLTHENVQRKQARTGEEREEEEEEQLSESESEDEDNEIIYNPKNLPLGWDGKPIPYWLYKLHGLNINYNCEICGNYTYRGPKAFQRHFAEWRHAHGMRCLGIPNTAHFANVTQIEDAVSLWAKLKTLKASERWQPDTELKRLSSSNYTAGCSTTCNGTSSRCANETQLPCVGKKCQTMTCTGEACYKTQAKNDKLCPIGYEFCELKKTVANAVMTWTSGCSKDCIKLPLIVCTSTTVDCLLECCNATQKDACLKMDGLFLFTHRRMAITGDDITLDKVVPITEDFVIEEVTSPDELAIVGSDTTVRVMLPGLELRLRLLFGSHSRLFLYEVDKACQVCKQSSRETPQSQFVWLLIMLSSTVKCLTGLSQPRNCNLLTGINRVSFQPIYMGLFCTLNCSDLKSLCMQHPRGQRKPAKVKGEARHDMVRSSSHTLSNKAQMLAMPRFGLRDNLIKCELLKNEEQYTYIKNFSFFIGTYNVNGQSPKESLRPWLSCTPNAPDIYCVGFQELDLSKEAFFFNDTPKEQEWTKAVSDGLHPDAKYALIKLARLVGIMLLFYVKKEHAEYISEVDAETVGTGIMGRMGNKGGVAVRFKFHNSDICVVNSHLAAHVEEYERRNQDFREICSRLLFRQLDASLPPLAIVKHEIVLWLGDLNYRICELEVDQVKDLIEKKDFKTLRSYDQAKCNCTPLSLKLKRQIDENAVFHGFKEGEIAFQPTYKYDTGSDQWDTSEKCRVPAWCDRVLWKGKNIKQLEYRSHMALKTSDHKPVSSLFEIGIKVVNEEVYKKTFEEIVRAIDKMENECIPSVTLSQREFFFKDVKFMEHRAETLTIHNDGQVPCQFEFIQKLDEPAYCKPWLSANPCKGFLAQGGEVHIDLEVFVNRSTATELNSREKTLEDILVLHLQRGKDYFISITGNYLPSCFGSSLQLLCHLREPIQDMPLETIRELTLMPQDLNSVIAEPPLEIPKEIWMMVDHLYRNAAKQEDLFQQPGLRSEFEEIRDCLDTGMLDSLPGSAHSVAEALLLFLDALPEPVICYSFYQECLDSCTNVLMCKKVISKLPPCHNNVFNYLMAFLRELLKNAAYNHLDVNTLASIFGALLLRSQSKQDITEKKKAQEFIAHFLI</sequence>
<accession>A0A8J7T9J8</accession>
<dbReference type="GO" id="GO:0000398">
    <property type="term" value="P:mRNA splicing, via spliceosome"/>
    <property type="evidence" value="ECO:0007669"/>
    <property type="project" value="InterPro"/>
</dbReference>
<dbReference type="InterPro" id="IPR047078">
    <property type="entry name" value="RhoGAP_OCRL1"/>
</dbReference>
<dbReference type="GO" id="GO:0052658">
    <property type="term" value="F:inositol-1,4,5-trisphosphate 5-phosphatase activity"/>
    <property type="evidence" value="ECO:0007669"/>
    <property type="project" value="TreeGrafter"/>
</dbReference>
<reference evidence="20" key="1">
    <citation type="journal article" date="2021" name="Cell">
        <title>Tracing the genetic footprints of vertebrate landing in non-teleost ray-finned fishes.</title>
        <authorList>
            <person name="Bi X."/>
            <person name="Wang K."/>
            <person name="Yang L."/>
            <person name="Pan H."/>
            <person name="Jiang H."/>
            <person name="Wei Q."/>
            <person name="Fang M."/>
            <person name="Yu H."/>
            <person name="Zhu C."/>
            <person name="Cai Y."/>
            <person name="He Y."/>
            <person name="Gan X."/>
            <person name="Zeng H."/>
            <person name="Yu D."/>
            <person name="Zhu Y."/>
            <person name="Jiang H."/>
            <person name="Qiu Q."/>
            <person name="Yang H."/>
            <person name="Zhang Y.E."/>
            <person name="Wang W."/>
            <person name="Zhu M."/>
            <person name="He S."/>
            <person name="Zhang G."/>
        </authorList>
    </citation>
    <scope>NUCLEOTIDE SEQUENCE</scope>
    <source>
        <strain evidence="20">Allg_001</strain>
    </source>
</reference>
<keyword evidence="21" id="KW-1185">Reference proteome</keyword>
<dbReference type="GO" id="GO:0046856">
    <property type="term" value="P:phosphatidylinositol dephosphorylation"/>
    <property type="evidence" value="ECO:0007669"/>
    <property type="project" value="InterPro"/>
</dbReference>
<dbReference type="GO" id="GO:0007165">
    <property type="term" value="P:signal transduction"/>
    <property type="evidence" value="ECO:0007669"/>
    <property type="project" value="InterPro"/>
</dbReference>
<dbReference type="FunFam" id="2.60.40.10:FF:000132">
    <property type="entry name" value="Inositol polyphosphate 5-phosphatase OCRL-1 isoform b"/>
    <property type="match status" value="1"/>
</dbReference>
<dbReference type="SUPFAM" id="SSF48350">
    <property type="entry name" value="GTPase activation domain, GAP"/>
    <property type="match status" value="1"/>
</dbReference>
<dbReference type="CDD" id="cd04380">
    <property type="entry name" value="RhoGAP_OCRL1"/>
    <property type="match status" value="1"/>
</dbReference>
<dbReference type="FunFam" id="1.10.555.10:FF:000012">
    <property type="entry name" value="Putative inositol polyphosphate 5-phosphatase OCRL-1"/>
    <property type="match status" value="1"/>
</dbReference>
<evidence type="ECO:0000256" key="3">
    <source>
        <dbReference type="ARBA" id="ARBA00004580"/>
    </source>
</evidence>
<evidence type="ECO:0000256" key="15">
    <source>
        <dbReference type="ARBA" id="ARBA00023242"/>
    </source>
</evidence>
<dbReference type="Pfam" id="PF22669">
    <property type="entry name" value="Exo_endo_phos2"/>
    <property type="match status" value="1"/>
</dbReference>
<dbReference type="GO" id="GO:0031901">
    <property type="term" value="C:early endosome membrane"/>
    <property type="evidence" value="ECO:0007669"/>
    <property type="project" value="UniProtKB-SubCell"/>
</dbReference>
<keyword evidence="14" id="KW-0472">Membrane</keyword>
<dbReference type="Pfam" id="PF13297">
    <property type="entry name" value="SDE2_2C"/>
    <property type="match status" value="1"/>
</dbReference>
<evidence type="ECO:0000256" key="1">
    <source>
        <dbReference type="ARBA" id="ARBA00004123"/>
    </source>
</evidence>
<evidence type="ECO:0000256" key="10">
    <source>
        <dbReference type="ARBA" id="ARBA00022771"/>
    </source>
</evidence>
<feature type="region of interest" description="Disordered" evidence="17">
    <location>
        <begin position="342"/>
        <end position="374"/>
    </location>
</feature>
<evidence type="ECO:0000256" key="14">
    <source>
        <dbReference type="ARBA" id="ARBA00023136"/>
    </source>
</evidence>
<keyword evidence="9" id="KW-0967">Endosome</keyword>
<keyword evidence="13" id="KW-0443">Lipid metabolism</keyword>
<keyword evidence="15" id="KW-0539">Nucleus</keyword>
<proteinExistence type="inferred from homology"/>
<dbReference type="Proteomes" id="UP000736164">
    <property type="component" value="Unassembled WGS sequence"/>
</dbReference>
<dbReference type="GO" id="GO:0005829">
    <property type="term" value="C:cytosol"/>
    <property type="evidence" value="ECO:0007669"/>
    <property type="project" value="TreeGrafter"/>
</dbReference>
<evidence type="ECO:0000256" key="16">
    <source>
        <dbReference type="ARBA" id="ARBA00023329"/>
    </source>
</evidence>
<dbReference type="InterPro" id="IPR036691">
    <property type="entry name" value="Endo/exonu/phosph_ase_sf"/>
</dbReference>
<evidence type="ECO:0000256" key="7">
    <source>
        <dbReference type="ARBA" id="ARBA00022553"/>
    </source>
</evidence>
<dbReference type="InterPro" id="IPR000690">
    <property type="entry name" value="Matrin/U1-C_Znf_C2H2"/>
</dbReference>
<evidence type="ECO:0000256" key="8">
    <source>
        <dbReference type="ARBA" id="ARBA00022723"/>
    </source>
</evidence>
<dbReference type="Pfam" id="PF21310">
    <property type="entry name" value="OCRL-like_ASH"/>
    <property type="match status" value="1"/>
</dbReference>
<comment type="subcellular location">
    <subcellularLocation>
        <location evidence="3">Cytoplasmic vesicle</location>
        <location evidence="3">Phagosome membrane</location>
    </subcellularLocation>
    <subcellularLocation>
        <location evidence="2">Early endosome membrane</location>
    </subcellularLocation>
    <subcellularLocation>
        <location evidence="1">Nucleus</location>
    </subcellularLocation>
</comment>
<name>A0A8J7T9J8_ATRSP</name>
<evidence type="ECO:0000259" key="19">
    <source>
        <dbReference type="PROSITE" id="PS50238"/>
    </source>
</evidence>
<dbReference type="InterPro" id="IPR021966">
    <property type="entry name" value="SF3a60_bindingd"/>
</dbReference>
<keyword evidence="7" id="KW-0597">Phosphoprotein</keyword>
<dbReference type="SMART" id="SM00128">
    <property type="entry name" value="IPPc"/>
    <property type="match status" value="1"/>
</dbReference>
<dbReference type="InterPro" id="IPR031774">
    <property type="entry name" value="SF3A3_dom"/>
</dbReference>
<dbReference type="Gene3D" id="2.30.29.110">
    <property type="match status" value="1"/>
</dbReference>
<feature type="domain" description="Rho-GAP" evidence="19">
    <location>
        <begin position="1288"/>
        <end position="1459"/>
    </location>
</feature>
<dbReference type="Pfam" id="PF12108">
    <property type="entry name" value="SF3a60_bindingd"/>
    <property type="match status" value="1"/>
</dbReference>
<dbReference type="InterPro" id="IPR000198">
    <property type="entry name" value="RhoGAP_dom"/>
</dbReference>
<dbReference type="GO" id="GO:0030670">
    <property type="term" value="C:phagocytic vesicle membrane"/>
    <property type="evidence" value="ECO:0007669"/>
    <property type="project" value="UniProtKB-SubCell"/>
</dbReference>
<dbReference type="CDD" id="cd09093">
    <property type="entry name" value="INPP5c_INPP5B"/>
    <property type="match status" value="1"/>
</dbReference>
<evidence type="ECO:0000313" key="21">
    <source>
        <dbReference type="Proteomes" id="UP000736164"/>
    </source>
</evidence>
<evidence type="ECO:0000256" key="6">
    <source>
        <dbReference type="ARBA" id="ARBA00013044"/>
    </source>
</evidence>
<dbReference type="EC" id="3.1.3.36" evidence="6"/>
<dbReference type="Gene3D" id="3.60.10.10">
    <property type="entry name" value="Endonuclease/exonuclease/phosphatase"/>
    <property type="match status" value="1"/>
</dbReference>
<dbReference type="FunFam" id="3.60.10.10:FF:000004">
    <property type="entry name" value="Type II inositol 1,4,5-trisphosphate 5-phosphatase"/>
    <property type="match status" value="1"/>
</dbReference>
<dbReference type="Pfam" id="PF16837">
    <property type="entry name" value="SF3A3"/>
    <property type="match status" value="1"/>
</dbReference>
<keyword evidence="8" id="KW-0479">Metal-binding</keyword>
<dbReference type="EMBL" id="JAAWVO010019108">
    <property type="protein sequence ID" value="MBN3315063.1"/>
    <property type="molecule type" value="Genomic_DNA"/>
</dbReference>
<keyword evidence="16" id="KW-0968">Cytoplasmic vesicle</keyword>
<dbReference type="GO" id="GO:0003723">
    <property type="term" value="F:RNA binding"/>
    <property type="evidence" value="ECO:0007669"/>
    <property type="project" value="InterPro"/>
</dbReference>
<dbReference type="GO" id="GO:0004439">
    <property type="term" value="F:phosphatidylinositol-4,5-bisphosphate 5-phosphatase activity"/>
    <property type="evidence" value="ECO:0007669"/>
    <property type="project" value="UniProtKB-EC"/>
</dbReference>
<evidence type="ECO:0000256" key="17">
    <source>
        <dbReference type="SAM" id="MobiDB-lite"/>
    </source>
</evidence>
<dbReference type="InterPro" id="IPR024598">
    <property type="entry name" value="SF3a60/Prp9_C"/>
</dbReference>
<evidence type="ECO:0000256" key="5">
    <source>
        <dbReference type="ARBA" id="ARBA00008776"/>
    </source>
</evidence>
<evidence type="ECO:0000256" key="4">
    <source>
        <dbReference type="ARBA" id="ARBA00005910"/>
    </source>
</evidence>
<organism evidence="20 21">
    <name type="scientific">Atractosteus spatula</name>
    <name type="common">Alligator gar</name>
    <name type="synonym">Lepisosteus spatula</name>
    <dbReference type="NCBI Taxonomy" id="7917"/>
    <lineage>
        <taxon>Eukaryota</taxon>
        <taxon>Metazoa</taxon>
        <taxon>Chordata</taxon>
        <taxon>Craniata</taxon>
        <taxon>Vertebrata</taxon>
        <taxon>Euteleostomi</taxon>
        <taxon>Actinopterygii</taxon>
        <taxon>Neopterygii</taxon>
        <taxon>Holostei</taxon>
        <taxon>Semionotiformes</taxon>
        <taxon>Lepisosteidae</taxon>
        <taxon>Atractosteus</taxon>
    </lineage>
</organism>
<feature type="non-terminal residue" evidence="20">
    <location>
        <position position="1"/>
    </location>
</feature>
<evidence type="ECO:0000256" key="11">
    <source>
        <dbReference type="ARBA" id="ARBA00022801"/>
    </source>
</evidence>
<dbReference type="SMART" id="SM00324">
    <property type="entry name" value="RhoGAP"/>
    <property type="match status" value="1"/>
</dbReference>
<dbReference type="Pfam" id="PF00620">
    <property type="entry name" value="RhoGAP"/>
    <property type="match status" value="1"/>
</dbReference>
<dbReference type="Pfam" id="PF16776">
    <property type="entry name" value="INPP5B_PH"/>
    <property type="match status" value="1"/>
</dbReference>
<keyword evidence="12" id="KW-0862">Zinc</keyword>
<dbReference type="PROSITE" id="PS50238">
    <property type="entry name" value="RHOGAP"/>
    <property type="match status" value="1"/>
</dbReference>
<dbReference type="InterPro" id="IPR013783">
    <property type="entry name" value="Ig-like_fold"/>
</dbReference>
<dbReference type="Pfam" id="PF11931">
    <property type="entry name" value="SF3a60_Prp9_C"/>
    <property type="match status" value="1"/>
</dbReference>
<comment type="similarity">
    <text evidence="4">Belongs to the inositol 1,4,5-trisphosphate 5-phosphatase type II family.</text>
</comment>
<dbReference type="SUPFAM" id="SSF56219">
    <property type="entry name" value="DNase I-like"/>
    <property type="match status" value="1"/>
</dbReference>
<evidence type="ECO:0000256" key="12">
    <source>
        <dbReference type="ARBA" id="ARBA00022833"/>
    </source>
</evidence>
<dbReference type="GO" id="GO:0008270">
    <property type="term" value="F:zinc ion binding"/>
    <property type="evidence" value="ECO:0007669"/>
    <property type="project" value="UniProtKB-KW"/>
</dbReference>
<keyword evidence="11" id="KW-0378">Hydrolase</keyword>
<feature type="compositionally biased region" description="Basic and acidic residues" evidence="17">
    <location>
        <begin position="342"/>
        <end position="354"/>
    </location>
</feature>
<evidence type="ECO:0000256" key="13">
    <source>
        <dbReference type="ARBA" id="ARBA00023098"/>
    </source>
</evidence>
<protein>
    <recommendedName>
        <fullName evidence="6">phosphoinositide 5-phosphatase</fullName>
        <ecNumber evidence="6">3.1.3.36</ecNumber>
    </recommendedName>
</protein>
<evidence type="ECO:0000259" key="18">
    <source>
        <dbReference type="PROSITE" id="PS50171"/>
    </source>
</evidence>
<comment type="caution">
    <text evidence="20">The sequence shown here is derived from an EMBL/GenBank/DDBJ whole genome shotgun (WGS) entry which is preliminary data.</text>
</comment>
<dbReference type="InterPro" id="IPR037793">
    <property type="entry name" value="OCRL1/INPP5B_INPP5c"/>
</dbReference>
<evidence type="ECO:0000313" key="20">
    <source>
        <dbReference type="EMBL" id="MBN3315063.1"/>
    </source>
</evidence>
<keyword evidence="10" id="KW-0863">Zinc-finger</keyword>
<dbReference type="InterPro" id="IPR031896">
    <property type="entry name" value="INPP5B_PH_dom"/>
</dbReference>
<feature type="domain" description="Matrin-type" evidence="18">
    <location>
        <begin position="406"/>
        <end position="437"/>
    </location>
</feature>
<feature type="compositionally biased region" description="Acidic residues" evidence="17">
    <location>
        <begin position="355"/>
        <end position="374"/>
    </location>
</feature>